<evidence type="ECO:0000256" key="4">
    <source>
        <dbReference type="ARBA" id="ARBA00022692"/>
    </source>
</evidence>
<organism evidence="9 10">
    <name type="scientific">Vibrio marisflavi CECT 7928</name>
    <dbReference type="NCBI Taxonomy" id="634439"/>
    <lineage>
        <taxon>Bacteria</taxon>
        <taxon>Pseudomonadati</taxon>
        <taxon>Pseudomonadota</taxon>
        <taxon>Gammaproteobacteria</taxon>
        <taxon>Vibrionales</taxon>
        <taxon>Vibrionaceae</taxon>
        <taxon>Vibrio</taxon>
    </lineage>
</organism>
<dbReference type="EC" id="7.1.1.-" evidence="8"/>
<feature type="transmembrane region" description="Helical" evidence="8">
    <location>
        <begin position="6"/>
        <end position="23"/>
    </location>
</feature>
<protein>
    <recommendedName>
        <fullName evidence="8">NADH-quinone oxidoreductase subunit K</fullName>
        <ecNumber evidence="8">7.1.1.-</ecNumber>
    </recommendedName>
    <alternativeName>
        <fullName evidence="8">NADH dehydrogenase I subunit K</fullName>
    </alternativeName>
    <alternativeName>
        <fullName evidence="8">NDH-1 subunit K</fullName>
    </alternativeName>
</protein>
<keyword evidence="7 8" id="KW-0472">Membrane</keyword>
<comment type="catalytic activity">
    <reaction evidence="8">
        <text>a quinone + NADH + 5 H(+)(in) = a quinol + NAD(+) + 4 H(+)(out)</text>
        <dbReference type="Rhea" id="RHEA:57888"/>
        <dbReference type="ChEBI" id="CHEBI:15378"/>
        <dbReference type="ChEBI" id="CHEBI:24646"/>
        <dbReference type="ChEBI" id="CHEBI:57540"/>
        <dbReference type="ChEBI" id="CHEBI:57945"/>
        <dbReference type="ChEBI" id="CHEBI:132124"/>
    </reaction>
</comment>
<dbReference type="PANTHER" id="PTHR11434:SF16">
    <property type="entry name" value="NADH-UBIQUINONE OXIDOREDUCTASE CHAIN 4L"/>
    <property type="match status" value="1"/>
</dbReference>
<feature type="transmembrane region" description="Helical" evidence="8">
    <location>
        <begin position="58"/>
        <end position="83"/>
    </location>
</feature>
<dbReference type="InterPro" id="IPR039428">
    <property type="entry name" value="NUOK/Mnh_C1-like"/>
</dbReference>
<comment type="similarity">
    <text evidence="2 8">Belongs to the complex I subunit 4L family.</text>
</comment>
<evidence type="ECO:0000313" key="9">
    <source>
        <dbReference type="EMBL" id="CAH0537072.1"/>
    </source>
</evidence>
<keyword evidence="8" id="KW-1003">Cell membrane</keyword>
<gene>
    <name evidence="8 9" type="primary">nuoK</name>
    <name evidence="9" type="ORF">VMF7928_00908</name>
</gene>
<comment type="caution">
    <text evidence="9">The sequence shown here is derived from an EMBL/GenBank/DDBJ whole genome shotgun (WGS) entry which is preliminary data.</text>
</comment>
<dbReference type="Gene3D" id="1.10.287.3510">
    <property type="match status" value="1"/>
</dbReference>
<dbReference type="RefSeq" id="WP_237360283.1">
    <property type="nucleotide sequence ID" value="NZ_CAKLDM010000001.1"/>
</dbReference>
<comment type="subunit">
    <text evidence="8">NDH-1 is composed of 14 different subunits. Subunits NuoA, H, J, K, L, M, N constitute the membrane sector of the complex.</text>
</comment>
<keyword evidence="3 8" id="KW-0813">Transport</keyword>
<keyword evidence="8" id="KW-0830">Ubiquinone</keyword>
<evidence type="ECO:0000256" key="1">
    <source>
        <dbReference type="ARBA" id="ARBA00004141"/>
    </source>
</evidence>
<name>A0ABM9A0V6_9VIBR</name>
<keyword evidence="8" id="KW-0520">NAD</keyword>
<keyword evidence="4 8" id="KW-0812">Transmembrane</keyword>
<keyword evidence="6 8" id="KW-1133">Transmembrane helix</keyword>
<evidence type="ECO:0000256" key="8">
    <source>
        <dbReference type="HAMAP-Rule" id="MF_01456"/>
    </source>
</evidence>
<keyword evidence="8" id="KW-1278">Translocase</keyword>
<dbReference type="InterPro" id="IPR001133">
    <property type="entry name" value="NADH_UbQ_OxRdtase_chain4L/K"/>
</dbReference>
<dbReference type="EMBL" id="CAKLDM010000001">
    <property type="protein sequence ID" value="CAH0537072.1"/>
    <property type="molecule type" value="Genomic_DNA"/>
</dbReference>
<keyword evidence="10" id="KW-1185">Reference proteome</keyword>
<evidence type="ECO:0000256" key="7">
    <source>
        <dbReference type="ARBA" id="ARBA00023136"/>
    </source>
</evidence>
<proteinExistence type="inferred from homology"/>
<dbReference type="HAMAP" id="MF_01456">
    <property type="entry name" value="NDH1_NuoK"/>
    <property type="match status" value="1"/>
</dbReference>
<dbReference type="NCBIfam" id="NF004320">
    <property type="entry name" value="PRK05715.1-2"/>
    <property type="match status" value="1"/>
</dbReference>
<comment type="function">
    <text evidence="8">NDH-1 shuttles electrons from NADH, via FMN and iron-sulfur (Fe-S) centers, to quinones in the respiratory chain. The immediate electron acceptor for the enzyme in this species is believed to be ubiquinone. Couples the redox reaction to proton translocation (for every two electrons transferred, four hydrogen ions are translocated across the cytoplasmic membrane), and thus conserves the redox energy in a proton gradient.</text>
</comment>
<evidence type="ECO:0000256" key="2">
    <source>
        <dbReference type="ARBA" id="ARBA00010519"/>
    </source>
</evidence>
<comment type="subcellular location">
    <subcellularLocation>
        <location evidence="8">Cell membrane</location>
        <topology evidence="8">Multi-pass membrane protein</topology>
    </subcellularLocation>
    <subcellularLocation>
        <location evidence="1">Membrane</location>
        <topology evidence="1">Multi-pass membrane protein</topology>
    </subcellularLocation>
</comment>
<evidence type="ECO:0000256" key="3">
    <source>
        <dbReference type="ARBA" id="ARBA00022448"/>
    </source>
</evidence>
<accession>A0ABM9A0V6</accession>
<dbReference type="PANTHER" id="PTHR11434">
    <property type="entry name" value="NADH-UBIQUINONE OXIDOREDUCTASE SUBUNIT ND4L"/>
    <property type="match status" value="1"/>
</dbReference>
<feature type="transmembrane region" description="Helical" evidence="8">
    <location>
        <begin position="30"/>
        <end position="52"/>
    </location>
</feature>
<dbReference type="Pfam" id="PF00420">
    <property type="entry name" value="Oxidored_q2"/>
    <property type="match status" value="1"/>
</dbReference>
<evidence type="ECO:0000313" key="10">
    <source>
        <dbReference type="Proteomes" id="UP000838748"/>
    </source>
</evidence>
<reference evidence="9" key="1">
    <citation type="submission" date="2021-11" db="EMBL/GenBank/DDBJ databases">
        <authorList>
            <person name="Rodrigo-Torres L."/>
            <person name="Arahal R. D."/>
            <person name="Lucena T."/>
        </authorList>
    </citation>
    <scope>NUCLEOTIDE SEQUENCE</scope>
    <source>
        <strain evidence="9">CECT 7928</strain>
    </source>
</reference>
<evidence type="ECO:0000256" key="6">
    <source>
        <dbReference type="ARBA" id="ARBA00022989"/>
    </source>
</evidence>
<evidence type="ECO:0000256" key="5">
    <source>
        <dbReference type="ARBA" id="ARBA00022719"/>
    </source>
</evidence>
<sequence length="108" mass="11836">MSVFTVLTLSLLMFVIGLLIVLVRRQLLFVLMGIEVMLNGVALALVGAGQYWNDPTGQVVTLFLMIAAGCELSVVLMLAMLSYRHLKTTRVDKLNQLSDRLVAKGGEL</sequence>
<dbReference type="Proteomes" id="UP000838748">
    <property type="component" value="Unassembled WGS sequence"/>
</dbReference>
<keyword evidence="5 8" id="KW-0874">Quinone</keyword>